<proteinExistence type="predicted"/>
<dbReference type="InterPro" id="IPR041681">
    <property type="entry name" value="PH_9"/>
</dbReference>
<evidence type="ECO:0000256" key="2">
    <source>
        <dbReference type="ARBA" id="ARBA00022475"/>
    </source>
</evidence>
<dbReference type="PANTHER" id="PTHR10663:SF338">
    <property type="entry name" value="PH AND SEC7 DOMAIN-CONTAINING PROTEIN 4"/>
    <property type="match status" value="1"/>
</dbReference>
<dbReference type="InterPro" id="IPR023394">
    <property type="entry name" value="Sec7_C_sf"/>
</dbReference>
<feature type="region of interest" description="Disordered" evidence="11">
    <location>
        <begin position="230"/>
        <end position="257"/>
    </location>
</feature>
<evidence type="ECO:0000256" key="5">
    <source>
        <dbReference type="ARBA" id="ARBA00023136"/>
    </source>
</evidence>
<accession>A0A8C9JHM2</accession>
<evidence type="ECO:0000256" key="6">
    <source>
        <dbReference type="ARBA" id="ARBA00023273"/>
    </source>
</evidence>
<keyword evidence="15" id="KW-1185">Reference proteome</keyword>
<feature type="compositionally biased region" description="Basic and acidic residues" evidence="11">
    <location>
        <begin position="32"/>
        <end position="42"/>
    </location>
</feature>
<feature type="compositionally biased region" description="Polar residues" evidence="11">
    <location>
        <begin position="315"/>
        <end position="328"/>
    </location>
</feature>
<evidence type="ECO:0000313" key="14">
    <source>
        <dbReference type="Ensembl" id="ENSPTIP00000007903.1"/>
    </source>
</evidence>
<keyword evidence="5" id="KW-0472">Membrane</keyword>
<feature type="compositionally biased region" description="Basic residues" evidence="11">
    <location>
        <begin position="987"/>
        <end position="1000"/>
    </location>
</feature>
<dbReference type="InterPro" id="IPR001605">
    <property type="entry name" value="PH_dom-spectrin-type"/>
</dbReference>
<gene>
    <name evidence="14" type="primary">PSD4</name>
</gene>
<feature type="compositionally biased region" description="Pro residues" evidence="11">
    <location>
        <begin position="55"/>
        <end position="64"/>
    </location>
</feature>
<evidence type="ECO:0000256" key="4">
    <source>
        <dbReference type="ARBA" id="ARBA00023121"/>
    </source>
</evidence>
<protein>
    <recommendedName>
        <fullName evidence="8">PH and SEC7 domain-containing protein 4</fullName>
    </recommendedName>
    <alternativeName>
        <fullName evidence="9">Exchange factor for ADP-ribosylation factor guanine nucleotide factor 6 B</fullName>
    </alternativeName>
    <alternativeName>
        <fullName evidence="10">Pleckstrin homology and SEC7 domain-containing protein 4</fullName>
    </alternativeName>
</protein>
<feature type="region of interest" description="Disordered" evidence="11">
    <location>
        <begin position="150"/>
        <end position="201"/>
    </location>
</feature>
<dbReference type="GO" id="GO:0005543">
    <property type="term" value="F:phospholipid binding"/>
    <property type="evidence" value="ECO:0007669"/>
    <property type="project" value="InterPro"/>
</dbReference>
<evidence type="ECO:0000259" key="13">
    <source>
        <dbReference type="PROSITE" id="PS50190"/>
    </source>
</evidence>
<feature type="region of interest" description="Disordered" evidence="11">
    <location>
        <begin position="24"/>
        <end position="109"/>
    </location>
</feature>
<evidence type="ECO:0000256" key="9">
    <source>
        <dbReference type="ARBA" id="ARBA00076132"/>
    </source>
</evidence>
<dbReference type="SMART" id="SM00222">
    <property type="entry name" value="Sec7"/>
    <property type="match status" value="1"/>
</dbReference>
<evidence type="ECO:0000256" key="1">
    <source>
        <dbReference type="ARBA" id="ARBA00004632"/>
    </source>
</evidence>
<dbReference type="InterPro" id="IPR035999">
    <property type="entry name" value="Sec7_dom_sf"/>
</dbReference>
<comment type="function">
    <text evidence="7">Guanine nucleotide exchange factor for ARF6 and ARL14/ARF7. Through ARL14 activation, controls the movement of MHC class II-containing vesicles along the actin cytoskeleton in dendritic cells. Involved in membrane recycling. Interacts with several phosphatidylinositol phosphate species, including phosphatidylinositol 3,4-bisphosphate, phosphatidylinositol 3,5-bisphosphate and phosphatidylinositol 4,5-bisphosphate.</text>
</comment>
<dbReference type="Pfam" id="PF01369">
    <property type="entry name" value="Sec7"/>
    <property type="match status" value="1"/>
</dbReference>
<evidence type="ECO:0000256" key="11">
    <source>
        <dbReference type="SAM" id="MobiDB-lite"/>
    </source>
</evidence>
<evidence type="ECO:0000256" key="7">
    <source>
        <dbReference type="ARBA" id="ARBA00059899"/>
    </source>
</evidence>
<dbReference type="GeneTree" id="ENSGT00940000161976"/>
<dbReference type="Proteomes" id="UP000675900">
    <property type="component" value="Unassembled WGS sequence"/>
</dbReference>
<dbReference type="GO" id="GO:0032012">
    <property type="term" value="P:regulation of ARF protein signal transduction"/>
    <property type="evidence" value="ECO:0007669"/>
    <property type="project" value="InterPro"/>
</dbReference>
<keyword evidence="4" id="KW-0446">Lipid-binding</keyword>
<feature type="region of interest" description="Disordered" evidence="11">
    <location>
        <begin position="947"/>
        <end position="1000"/>
    </location>
</feature>
<evidence type="ECO:0000313" key="15">
    <source>
        <dbReference type="Proteomes" id="UP000675900"/>
    </source>
</evidence>
<feature type="region of interest" description="Disordered" evidence="11">
    <location>
        <begin position="347"/>
        <end position="502"/>
    </location>
</feature>
<organism evidence="14 15">
    <name type="scientific">Panthera tigris altaica</name>
    <name type="common">Siberian tiger</name>
    <dbReference type="NCBI Taxonomy" id="74533"/>
    <lineage>
        <taxon>Eukaryota</taxon>
        <taxon>Metazoa</taxon>
        <taxon>Chordata</taxon>
        <taxon>Craniata</taxon>
        <taxon>Vertebrata</taxon>
        <taxon>Euteleostomi</taxon>
        <taxon>Mammalia</taxon>
        <taxon>Eutheria</taxon>
        <taxon>Laurasiatheria</taxon>
        <taxon>Carnivora</taxon>
        <taxon>Feliformia</taxon>
        <taxon>Felidae</taxon>
        <taxon>Pantherinae</taxon>
        <taxon>Panthera</taxon>
    </lineage>
</organism>
<dbReference type="Gene3D" id="1.10.1000.11">
    <property type="entry name" value="Arf Nucleotide-binding Site Opener,domain 2"/>
    <property type="match status" value="1"/>
</dbReference>
<reference evidence="14" key="1">
    <citation type="submission" date="2025-08" db="UniProtKB">
        <authorList>
            <consortium name="Ensembl"/>
        </authorList>
    </citation>
    <scope>IDENTIFICATION</scope>
</reference>
<keyword evidence="6" id="KW-0966">Cell projection</keyword>
<dbReference type="InterPro" id="IPR001849">
    <property type="entry name" value="PH_domain"/>
</dbReference>
<dbReference type="PROSITE" id="PS50190">
    <property type="entry name" value="SEC7"/>
    <property type="match status" value="1"/>
</dbReference>
<dbReference type="Pfam" id="PF15410">
    <property type="entry name" value="PH_9"/>
    <property type="match status" value="1"/>
</dbReference>
<feature type="domain" description="PH" evidence="12">
    <location>
        <begin position="737"/>
        <end position="853"/>
    </location>
</feature>
<dbReference type="FunFam" id="2.30.29.30:FF:000267">
    <property type="entry name" value="PH and SEC7 domain-containing protein 4"/>
    <property type="match status" value="1"/>
</dbReference>
<dbReference type="SUPFAM" id="SSF48425">
    <property type="entry name" value="Sec7 domain"/>
    <property type="match status" value="1"/>
</dbReference>
<feature type="region of interest" description="Disordered" evidence="11">
    <location>
        <begin position="302"/>
        <end position="328"/>
    </location>
</feature>
<dbReference type="GO" id="GO:0005085">
    <property type="term" value="F:guanyl-nucleotide exchange factor activity"/>
    <property type="evidence" value="ECO:0007669"/>
    <property type="project" value="UniProtKB-KW"/>
</dbReference>
<dbReference type="InterPro" id="IPR011993">
    <property type="entry name" value="PH-like_dom_sf"/>
</dbReference>
<dbReference type="Gene3D" id="2.30.29.30">
    <property type="entry name" value="Pleckstrin-homology domain (PH domain)/Phosphotyrosine-binding domain (PTB)"/>
    <property type="match status" value="1"/>
</dbReference>
<feature type="compositionally biased region" description="Low complexity" evidence="11">
    <location>
        <begin position="394"/>
        <end position="417"/>
    </location>
</feature>
<dbReference type="CDD" id="cd00171">
    <property type="entry name" value="Sec7"/>
    <property type="match status" value="1"/>
</dbReference>
<dbReference type="PRINTS" id="PR00683">
    <property type="entry name" value="SPECTRINPH"/>
</dbReference>
<evidence type="ECO:0000256" key="3">
    <source>
        <dbReference type="ARBA" id="ARBA00022658"/>
    </source>
</evidence>
<evidence type="ECO:0000259" key="12">
    <source>
        <dbReference type="PROSITE" id="PS50003"/>
    </source>
</evidence>
<dbReference type="GO" id="GO:0032587">
    <property type="term" value="C:ruffle membrane"/>
    <property type="evidence" value="ECO:0007669"/>
    <property type="project" value="UniProtKB-SubCell"/>
</dbReference>
<dbReference type="Ensembl" id="ENSPTIT00000011764.1">
    <property type="protein sequence ID" value="ENSPTIP00000007903.1"/>
    <property type="gene ID" value="ENSPTIG00000009382.1"/>
</dbReference>
<keyword evidence="3" id="KW-0344">Guanine-nucleotide releasing factor</keyword>
<dbReference type="InterPro" id="IPR000904">
    <property type="entry name" value="Sec7_dom"/>
</dbReference>
<dbReference type="AlphaFoldDB" id="A0A8C9JHM2"/>
<feature type="region of interest" description="Disordered" evidence="11">
    <location>
        <begin position="517"/>
        <end position="538"/>
    </location>
</feature>
<feature type="domain" description="SEC7" evidence="13">
    <location>
        <begin position="525"/>
        <end position="697"/>
    </location>
</feature>
<reference evidence="14" key="2">
    <citation type="submission" date="2025-09" db="UniProtKB">
        <authorList>
            <consortium name="Ensembl"/>
        </authorList>
    </citation>
    <scope>IDENTIFICATION</scope>
</reference>
<name>A0A8C9JHM2_PANTA</name>
<comment type="subcellular location">
    <subcellularLocation>
        <location evidence="1">Cell projection</location>
        <location evidence="1">Ruffle membrane</location>
    </subcellularLocation>
</comment>
<dbReference type="PANTHER" id="PTHR10663">
    <property type="entry name" value="GUANYL-NUCLEOTIDE EXCHANGE FACTOR"/>
    <property type="match status" value="1"/>
</dbReference>
<evidence type="ECO:0000256" key="10">
    <source>
        <dbReference type="ARBA" id="ARBA00081986"/>
    </source>
</evidence>
<evidence type="ECO:0000256" key="8">
    <source>
        <dbReference type="ARBA" id="ARBA00074922"/>
    </source>
</evidence>
<dbReference type="PROSITE" id="PS50003">
    <property type="entry name" value="PH_DOMAIN"/>
    <property type="match status" value="1"/>
</dbReference>
<dbReference type="SUPFAM" id="SSF50729">
    <property type="entry name" value="PH domain-like"/>
    <property type="match status" value="1"/>
</dbReference>
<dbReference type="SMART" id="SM00233">
    <property type="entry name" value="PH"/>
    <property type="match status" value="1"/>
</dbReference>
<keyword evidence="2" id="KW-1003">Cell membrane</keyword>
<dbReference type="FunFam" id="1.10.1000.11:FF:000004">
    <property type="entry name" value="PH and SEC7 domain-containing protein 2"/>
    <property type="match status" value="1"/>
</dbReference>
<sequence>MMGDDSLSEHPKPMEFLSLSLGDDLRPCLGADLRETCGHPDPPEPCAEQTWSSEPPDPTKPDAPPGASGAEPVHLGSGSSQGGPRHKAAPPGSPRSSHPLGSPRQSQSTSTQVMFWAGILQAQMCVLDLEEELEKTEGLRAELRCCIPTAPVDPAGPRGSGLHPSSPTEEASGRASGGPEGENPKPVWPREERPDSSPEWGAEEESVFFDNPLFLESPCSDTSASGAGFSWGFSDSHTDGKPGPQYPQTLEPPLPGGGVPWELGSEPDLGVGTADCSGHTTPPFPVPIYKPHFFSWAVADTTEGTPEAPSGCGESETSLGNSCDPTASAASCVDKAWDAGPSPAIHPSLPWALPSPEGWQTEEGPSWPRGPLLSQDRGDSDAECPQGSAPCTLAPGSPGSPASSPEPSSPESESRGPGPRPSPVSSQEGSPRLWGPHQGSSFPEWTLDASRPSLLETDGAKPSFLEKEEARDAPNPGTEVKSEGPARTPEAGAVVQPGPHLTSTEGLSTLLDFCRLPESPMPQAQSPEEGQRPQAGDKLANGVRTDKVAWNLASRLYHLEGFRKSEVAAYLQKNNDFSRAVAEEYLSFFQFGGQSLDRALRVFLQALVLSGETQERERILYQFSKRFHYCNPGVFSSADSVHTLTCAIMLLNTDLHGQNIGKSMTCQEFITNLNGLCDGGNFPKELLKAFYWSIRSEKLEWAVDEEDAARPEKAQLSPAAGKMNKPFLQLAQNPMAPTYKQGILARKMHHDADGKKTPWGKRGWKMFHTLLRGMVLYFLKFGGHHSREGGIWGGQLVDEPVGVPHWLATPAIHYTKKPHVFQLRTADWRLYLFQAPTAKEMSSWIARINLAGGAAHLGPGTKWGLRWEEQHRSHENCLDAASDDLLDLQRNLPERRGRSRELEEYRLRKEYLEYEKTRYETYVQLLVARLHYPSDDLDLWEEQLGREAGGTQEPKPSLKKSHSSPSLHQDEAPTTAKVKRNISERRTYRKIIPKRNRNQL</sequence>